<evidence type="ECO:0000313" key="2">
    <source>
        <dbReference type="Proteomes" id="UP000732380"/>
    </source>
</evidence>
<sequence>MVTPLMAVMGYSRPLGETATAITDPLSADKTDAPQAHGLDPHQDLLALANKTVLASQALIAEIELLLRELSTRSKKLASTGVPMFMRSLQASHALAKQALDDLSPPSVSSSSSLLPDEASLRKAHRKVDTSAVDVSRAATHWAILKRCSSLVAIHQAFQGSAKTTRGEEISRMPSMSPRQRELMHRTLKQQAKVEVHVVASGSEWLHVRTLQTDRLARQMSDAGWNWDQHDSYELLPGEEVVLDEDEWGDVPLAKQVKRLIAAAKLHRHEYRIPRLRIVLPNIGDENPDINLFLGLLSRMDPAVHVTVEVQTGEFLSRGPPATVEDAVRNLVGCPLEGLTETLNLDHSILVALASDMTHLRVVSERGYSAATRAQIEEEARHEGGLMAKVLYPILQGRKLVCTPEAAEHFHHVLRLVGTASECERGELLVPLPLGSQAQMSPCNGGRDAFRERFRELSVHEMPSTVDLPITVMAECWRPDSLQEDVDEGALPGVALDVVRHCGFSAAKLSVFMYGWRSGNVTLSCNREVKAQFRTLVEMYRRGEDDYGPLIWGVDVARNLLGRGAGEAGLAQTDISRTGVCDADE</sequence>
<gene>
    <name evidence="1" type="ORF">E4U13_006009</name>
</gene>
<evidence type="ECO:0000313" key="1">
    <source>
        <dbReference type="EMBL" id="KAG6109268.1"/>
    </source>
</evidence>
<dbReference type="AlphaFoldDB" id="A0A9P7TN93"/>
<dbReference type="PANTHER" id="PTHR13379:SF0">
    <property type="entry name" value="UPF0415 PROTEIN C7ORF25"/>
    <property type="match status" value="1"/>
</dbReference>
<accession>A0A9P7TN93</accession>
<keyword evidence="2" id="KW-1185">Reference proteome</keyword>
<dbReference type="PANTHER" id="PTHR13379">
    <property type="entry name" value="UNCHARACTERIZED DUF1308"/>
    <property type="match status" value="1"/>
</dbReference>
<dbReference type="EMBL" id="SRQM01000500">
    <property type="protein sequence ID" value="KAG6109268.1"/>
    <property type="molecule type" value="Genomic_DNA"/>
</dbReference>
<evidence type="ECO:0008006" key="3">
    <source>
        <dbReference type="Google" id="ProtNLM"/>
    </source>
</evidence>
<protein>
    <recommendedName>
        <fullName evidence="3">DUF1308 domain-containing protein</fullName>
    </recommendedName>
</protein>
<organism evidence="1 2">
    <name type="scientific">Claviceps humidiphila</name>
    <dbReference type="NCBI Taxonomy" id="1294629"/>
    <lineage>
        <taxon>Eukaryota</taxon>
        <taxon>Fungi</taxon>
        <taxon>Dikarya</taxon>
        <taxon>Ascomycota</taxon>
        <taxon>Pezizomycotina</taxon>
        <taxon>Sordariomycetes</taxon>
        <taxon>Hypocreomycetidae</taxon>
        <taxon>Hypocreales</taxon>
        <taxon>Clavicipitaceae</taxon>
        <taxon>Claviceps</taxon>
    </lineage>
</organism>
<comment type="caution">
    <text evidence="1">The sequence shown here is derived from an EMBL/GenBank/DDBJ whole genome shotgun (WGS) entry which is preliminary data.</text>
</comment>
<reference evidence="1 2" key="1">
    <citation type="journal article" date="2020" name="bioRxiv">
        <title>Whole genome comparisons of ergot fungi reveals the divergence and evolution of species within the genus Claviceps are the result of varying mechanisms driving genome evolution and host range expansion.</title>
        <authorList>
            <person name="Wyka S.A."/>
            <person name="Mondo S.J."/>
            <person name="Liu M."/>
            <person name="Dettman J."/>
            <person name="Nalam V."/>
            <person name="Broders K.D."/>
        </authorList>
    </citation>
    <scope>NUCLEOTIDE SEQUENCE [LARGE SCALE GENOMIC DNA]</scope>
    <source>
        <strain evidence="1 2">LM576</strain>
    </source>
</reference>
<proteinExistence type="predicted"/>
<name>A0A9P7TN93_9HYPO</name>
<dbReference type="Proteomes" id="UP000732380">
    <property type="component" value="Unassembled WGS sequence"/>
</dbReference>